<dbReference type="InterPro" id="IPR057326">
    <property type="entry name" value="KR_dom"/>
</dbReference>
<dbReference type="Gene3D" id="3.40.50.720">
    <property type="entry name" value="NAD(P)-binding Rossmann-like Domain"/>
    <property type="match status" value="1"/>
</dbReference>
<dbReference type="STRING" id="317018.AVL63_10995"/>
<organism evidence="5 6">
    <name type="scientific">Nesterenkonia jeotgali</name>
    <dbReference type="NCBI Taxonomy" id="317018"/>
    <lineage>
        <taxon>Bacteria</taxon>
        <taxon>Bacillati</taxon>
        <taxon>Actinomycetota</taxon>
        <taxon>Actinomycetes</taxon>
        <taxon>Micrococcales</taxon>
        <taxon>Micrococcaceae</taxon>
        <taxon>Nesterenkonia</taxon>
    </lineage>
</organism>
<dbReference type="GO" id="GO:0016491">
    <property type="term" value="F:oxidoreductase activity"/>
    <property type="evidence" value="ECO:0007669"/>
    <property type="project" value="UniProtKB-KW"/>
</dbReference>
<evidence type="ECO:0000313" key="5">
    <source>
        <dbReference type="EMBL" id="KUG59914.1"/>
    </source>
</evidence>
<dbReference type="InterPro" id="IPR002347">
    <property type="entry name" value="SDR_fam"/>
</dbReference>
<dbReference type="PRINTS" id="PR00081">
    <property type="entry name" value="GDHRDH"/>
</dbReference>
<dbReference type="CDD" id="cd05233">
    <property type="entry name" value="SDR_c"/>
    <property type="match status" value="1"/>
</dbReference>
<dbReference type="Proteomes" id="UP000054023">
    <property type="component" value="Unassembled WGS sequence"/>
</dbReference>
<dbReference type="EMBL" id="LQBM01000002">
    <property type="protein sequence ID" value="KUG59914.1"/>
    <property type="molecule type" value="Genomic_DNA"/>
</dbReference>
<dbReference type="AlphaFoldDB" id="A0A0W8IJ37"/>
<evidence type="ECO:0000259" key="4">
    <source>
        <dbReference type="SMART" id="SM00822"/>
    </source>
</evidence>
<dbReference type="PANTHER" id="PTHR44196">
    <property type="entry name" value="DEHYDROGENASE/REDUCTASE SDR FAMILY MEMBER 7B"/>
    <property type="match status" value="1"/>
</dbReference>
<sequence>MKCPGKVFVVTGGGAGIGRAVVLELLARGARVAAVDLNPESLQETVELAQAGERLSTHTLNIIDRDAVAELPGLMAAAHGPVDGLINVAGIIQPFVSVEDLDLEVVERVMDVNFWGTLHTVKAFLPGLRARPEASVVNVISMGALLPVPGQSAYGASKAAVRMLTEGLYAELQGTAVRVTEVFPGAVRTEISAHSGVDLSGISAAEAKVTSPQEAARILVDAVEKKRFRVMIGNDARLFDLLARIAPRRGIAMIAKKMQGLLVQRTAAAGV</sequence>
<accession>A0A0W8IJ37</accession>
<evidence type="ECO:0000313" key="6">
    <source>
        <dbReference type="Proteomes" id="UP000054023"/>
    </source>
</evidence>
<evidence type="ECO:0000256" key="3">
    <source>
        <dbReference type="RuleBase" id="RU000363"/>
    </source>
</evidence>
<comment type="similarity">
    <text evidence="1 3">Belongs to the short-chain dehydrogenases/reductases (SDR) family.</text>
</comment>
<dbReference type="PRINTS" id="PR00080">
    <property type="entry name" value="SDRFAMILY"/>
</dbReference>
<dbReference type="InterPro" id="IPR036291">
    <property type="entry name" value="NAD(P)-bd_dom_sf"/>
</dbReference>
<keyword evidence="6" id="KW-1185">Reference proteome</keyword>
<comment type="caution">
    <text evidence="5">The sequence shown here is derived from an EMBL/GenBank/DDBJ whole genome shotgun (WGS) entry which is preliminary data.</text>
</comment>
<dbReference type="SUPFAM" id="SSF51735">
    <property type="entry name" value="NAD(P)-binding Rossmann-fold domains"/>
    <property type="match status" value="1"/>
</dbReference>
<protein>
    <submittedName>
        <fullName evidence="5">Short-chain dehydrogenase</fullName>
    </submittedName>
</protein>
<evidence type="ECO:0000256" key="2">
    <source>
        <dbReference type="ARBA" id="ARBA00023002"/>
    </source>
</evidence>
<dbReference type="OrthoDB" id="151996at2"/>
<dbReference type="SMART" id="SM00822">
    <property type="entry name" value="PKS_KR"/>
    <property type="match status" value="1"/>
</dbReference>
<evidence type="ECO:0000256" key="1">
    <source>
        <dbReference type="ARBA" id="ARBA00006484"/>
    </source>
</evidence>
<gene>
    <name evidence="5" type="ORF">AVL63_10995</name>
</gene>
<feature type="domain" description="Ketoreductase" evidence="4">
    <location>
        <begin position="6"/>
        <end position="183"/>
    </location>
</feature>
<dbReference type="GO" id="GO:0016020">
    <property type="term" value="C:membrane"/>
    <property type="evidence" value="ECO:0007669"/>
    <property type="project" value="TreeGrafter"/>
</dbReference>
<keyword evidence="2" id="KW-0560">Oxidoreductase</keyword>
<reference evidence="6" key="1">
    <citation type="submission" date="2015-12" db="EMBL/GenBank/DDBJ databases">
        <authorList>
            <person name="Nair G.R."/>
            <person name="Kaur G."/>
            <person name="Mayilraj S."/>
        </authorList>
    </citation>
    <scope>NUCLEOTIDE SEQUENCE [LARGE SCALE GENOMIC DNA]</scope>
    <source>
        <strain evidence="6">CD08_7</strain>
    </source>
</reference>
<dbReference type="Pfam" id="PF00106">
    <property type="entry name" value="adh_short"/>
    <property type="match status" value="1"/>
</dbReference>
<proteinExistence type="inferred from homology"/>
<name>A0A0W8IJ37_9MICC</name>
<dbReference type="PANTHER" id="PTHR44196:SF1">
    <property type="entry name" value="DEHYDROGENASE_REDUCTASE SDR FAMILY MEMBER 7B"/>
    <property type="match status" value="1"/>
</dbReference>